<evidence type="ECO:0000313" key="2">
    <source>
        <dbReference type="Proteomes" id="UP000696280"/>
    </source>
</evidence>
<comment type="caution">
    <text evidence="1">The sequence shown here is derived from an EMBL/GenBank/DDBJ whole genome shotgun (WGS) entry which is preliminary data.</text>
</comment>
<dbReference type="EMBL" id="CAJVRL010000102">
    <property type="protein sequence ID" value="CAG8960715.1"/>
    <property type="molecule type" value="Genomic_DNA"/>
</dbReference>
<name>A0A9N9L5H7_9HELO</name>
<gene>
    <name evidence="1" type="ORF">HYFRA_00013484</name>
</gene>
<accession>A0A9N9L5H7</accession>
<proteinExistence type="predicted"/>
<sequence length="111" mass="13142">MAPCQYDRLDVYCGHCKQIPVGTEYITYLHNGRIRRHYQRNGEFFSYLPSAGCPLGTFDWYHPDTGSRTRIKYHAEHHCDRCRNHLRKVEEKGLPKGLVEYKRLAEEDKRG</sequence>
<reference evidence="1" key="1">
    <citation type="submission" date="2021-07" db="EMBL/GenBank/DDBJ databases">
        <authorList>
            <person name="Durling M."/>
        </authorList>
    </citation>
    <scope>NUCLEOTIDE SEQUENCE</scope>
</reference>
<protein>
    <submittedName>
        <fullName evidence="1">Uncharacterized protein</fullName>
    </submittedName>
</protein>
<dbReference type="Proteomes" id="UP000696280">
    <property type="component" value="Unassembled WGS sequence"/>
</dbReference>
<organism evidence="1 2">
    <name type="scientific">Hymenoscyphus fraxineus</name>
    <dbReference type="NCBI Taxonomy" id="746836"/>
    <lineage>
        <taxon>Eukaryota</taxon>
        <taxon>Fungi</taxon>
        <taxon>Dikarya</taxon>
        <taxon>Ascomycota</taxon>
        <taxon>Pezizomycotina</taxon>
        <taxon>Leotiomycetes</taxon>
        <taxon>Helotiales</taxon>
        <taxon>Helotiaceae</taxon>
        <taxon>Hymenoscyphus</taxon>
    </lineage>
</organism>
<evidence type="ECO:0000313" key="1">
    <source>
        <dbReference type="EMBL" id="CAG8960715.1"/>
    </source>
</evidence>
<dbReference type="AlphaFoldDB" id="A0A9N9L5H7"/>
<keyword evidence="2" id="KW-1185">Reference proteome</keyword>